<dbReference type="SUPFAM" id="SSF101082">
    <property type="entry name" value="Typo IV secretion system protein TraC"/>
    <property type="match status" value="1"/>
</dbReference>
<dbReference type="KEGG" id="paa:Paes_2350"/>
<protein>
    <submittedName>
        <fullName evidence="3">P-type conjugative transfer protein TrbJ</fullName>
    </submittedName>
</protein>
<keyword evidence="3" id="KW-0614">Plasmid</keyword>
<name>B4S9L4_PROA2</name>
<keyword evidence="1" id="KW-0175">Coiled coil</keyword>
<sequence length="252" mass="28422">MIRKYIRMAAVAGIGMTASFTLPPTLHAVWPVIDAANLSRNTVTSVQMVQDVLHQVTQIQNQIRQYEATLQSLQSLDASTWQQVQSLLRAQTGEFNELFYNLDAIGYNLSQIDNQFNTLFPERTDWEDIDTADFEQYYRDWNTELNESAKTAMKAQASIARVQDYNDEVQAILSRSGGAQGEVRQMQAQNQMLAVINNQLGDLTGTISASGRITATMAAKTAAREEAERELNRRAIENYGGKRTDFQFRELP</sequence>
<dbReference type="eggNOG" id="COG5314">
    <property type="taxonomic scope" value="Bacteria"/>
</dbReference>
<proteinExistence type="predicted"/>
<feature type="chain" id="PRO_5002825830" evidence="2">
    <location>
        <begin position="29"/>
        <end position="252"/>
    </location>
</feature>
<evidence type="ECO:0000313" key="4">
    <source>
        <dbReference type="Proteomes" id="UP000002725"/>
    </source>
</evidence>
<accession>B4S9L4</accession>
<feature type="signal peptide" evidence="2">
    <location>
        <begin position="1"/>
        <end position="28"/>
    </location>
</feature>
<keyword evidence="2" id="KW-0732">Signal</keyword>
<dbReference type="AlphaFoldDB" id="B4S9L4"/>
<dbReference type="Proteomes" id="UP000002725">
    <property type="component" value="Plasmid pPAES01"/>
</dbReference>
<dbReference type="EMBL" id="CP001109">
    <property type="protein sequence ID" value="ACF47341.1"/>
    <property type="molecule type" value="Genomic_DNA"/>
</dbReference>
<organism evidence="3 4">
    <name type="scientific">Prosthecochloris aestuarii (strain DSM 271 / SK 413)</name>
    <dbReference type="NCBI Taxonomy" id="290512"/>
    <lineage>
        <taxon>Bacteria</taxon>
        <taxon>Pseudomonadati</taxon>
        <taxon>Chlorobiota</taxon>
        <taxon>Chlorobiia</taxon>
        <taxon>Chlorobiales</taxon>
        <taxon>Chlorobiaceae</taxon>
        <taxon>Prosthecochloris</taxon>
    </lineage>
</organism>
<dbReference type="HOGENOM" id="CLU_1093539_0_0_10"/>
<evidence type="ECO:0000256" key="1">
    <source>
        <dbReference type="SAM" id="Coils"/>
    </source>
</evidence>
<geneLocation type="plasmid" evidence="3 4">
    <name>pPAES01</name>
</geneLocation>
<feature type="coiled-coil region" evidence="1">
    <location>
        <begin position="49"/>
        <end position="76"/>
    </location>
</feature>
<keyword evidence="4" id="KW-1185">Reference proteome</keyword>
<evidence type="ECO:0000256" key="2">
    <source>
        <dbReference type="SAM" id="SignalP"/>
    </source>
</evidence>
<dbReference type="InterPro" id="IPR014147">
    <property type="entry name" value="T4SS_TrbJ"/>
</dbReference>
<gene>
    <name evidence="3" type="ordered locus">Paes_2350</name>
</gene>
<dbReference type="NCBIfam" id="TIGR02780">
    <property type="entry name" value="TrbJ_Ti"/>
    <property type="match status" value="1"/>
</dbReference>
<reference evidence="3" key="1">
    <citation type="submission" date="2008-06" db="EMBL/GenBank/DDBJ databases">
        <title>Complete sequence of plasmid of Prosthecochloris aestuarii DSM 271.</title>
        <authorList>
            <consortium name="US DOE Joint Genome Institute"/>
            <person name="Lucas S."/>
            <person name="Copeland A."/>
            <person name="Lapidus A."/>
            <person name="Glavina del Rio T."/>
            <person name="Dalin E."/>
            <person name="Tice H."/>
            <person name="Bruce D."/>
            <person name="Goodwin L."/>
            <person name="Pitluck S."/>
            <person name="Schmutz J."/>
            <person name="Larimer F."/>
            <person name="Land M."/>
            <person name="Hauser L."/>
            <person name="Kyrpides N."/>
            <person name="Anderson I."/>
            <person name="Liu Z."/>
            <person name="Li T."/>
            <person name="Zhao F."/>
            <person name="Overmann J."/>
            <person name="Bryant D.A."/>
            <person name="Richardson P."/>
        </authorList>
    </citation>
    <scope>NUCLEOTIDE SEQUENCE [LARGE SCALE GENOMIC DNA]</scope>
    <source>
        <strain evidence="3">DSM 271</strain>
        <plasmid evidence="3">pPAES01</plasmid>
    </source>
</reference>
<dbReference type="RefSeq" id="WP_012509546.1">
    <property type="nucleotide sequence ID" value="NC_011061.1"/>
</dbReference>
<evidence type="ECO:0000313" key="3">
    <source>
        <dbReference type="EMBL" id="ACF47341.1"/>
    </source>
</evidence>